<evidence type="ECO:0000313" key="10">
    <source>
        <dbReference type="EMBL" id="KPH73870.1"/>
    </source>
</evidence>
<dbReference type="NCBIfam" id="NF005831">
    <property type="entry name" value="PRK07734.1"/>
    <property type="match status" value="1"/>
</dbReference>
<organism evidence="10 11">
    <name type="scientific">Oceanobacillus caeni</name>
    <dbReference type="NCBI Taxonomy" id="405946"/>
    <lineage>
        <taxon>Bacteria</taxon>
        <taxon>Bacillati</taxon>
        <taxon>Bacillota</taxon>
        <taxon>Bacilli</taxon>
        <taxon>Bacillales</taxon>
        <taxon>Bacillaceae</taxon>
        <taxon>Oceanobacillus</taxon>
    </lineage>
</organism>
<evidence type="ECO:0000256" key="7">
    <source>
        <dbReference type="PROSITE-ProRule" id="PRU00473"/>
    </source>
</evidence>
<keyword evidence="10" id="KW-0969">Cilium</keyword>
<comment type="caution">
    <text evidence="10">The sequence shown here is derived from an EMBL/GenBank/DDBJ whole genome shotgun (WGS) entry which is preliminary data.</text>
</comment>
<comment type="similarity">
    <text evidence="2">Belongs to the MotB family.</text>
</comment>
<dbReference type="InterPro" id="IPR025713">
    <property type="entry name" value="MotB-like_N_dom"/>
</dbReference>
<protein>
    <submittedName>
        <fullName evidence="10">Flagellar motor protein MotB</fullName>
    </submittedName>
</protein>
<keyword evidence="10" id="KW-0282">Flagellum</keyword>
<evidence type="ECO:0000256" key="8">
    <source>
        <dbReference type="SAM" id="MobiDB-lite"/>
    </source>
</evidence>
<dbReference type="Gene3D" id="3.30.1330.60">
    <property type="entry name" value="OmpA-like domain"/>
    <property type="match status" value="1"/>
</dbReference>
<dbReference type="SUPFAM" id="SSF103088">
    <property type="entry name" value="OmpA-like"/>
    <property type="match status" value="1"/>
</dbReference>
<dbReference type="CDD" id="cd07185">
    <property type="entry name" value="OmpA_C-like"/>
    <property type="match status" value="1"/>
</dbReference>
<sequence>MMRRKKKKSNHISESWLLPYSDLLTLLVALFIVLFAMSDINAEKYERLSQVFESEFSSGGIGILDQNKQPNEIPTAQKEDDENDENKEKNKTSSELELEKLQGIQGSINTYIQEQHLEGDIGTKLTEEGLLITIVNNVFFDSGSAEVKKDGEKVAREVSNLLVADPPHEIVISGHSDDVPIHNSGYASNWDLSVTRALNFMQIILENEKLDPALFSAKGYGENKPVVPNTSAENREKNRRVEVLILPNYEINITE</sequence>
<evidence type="ECO:0000256" key="2">
    <source>
        <dbReference type="ARBA" id="ARBA00008914"/>
    </source>
</evidence>
<dbReference type="EMBL" id="LGTK01000039">
    <property type="protein sequence ID" value="KPH73870.1"/>
    <property type="molecule type" value="Genomic_DNA"/>
</dbReference>
<gene>
    <name evidence="10" type="ORF">AFL42_11440</name>
</gene>
<keyword evidence="10" id="KW-0966">Cell projection</keyword>
<keyword evidence="4" id="KW-0812">Transmembrane</keyword>
<evidence type="ECO:0000313" key="11">
    <source>
        <dbReference type="Proteomes" id="UP000037854"/>
    </source>
</evidence>
<reference evidence="10 11" key="1">
    <citation type="submission" date="2015-07" db="EMBL/GenBank/DDBJ databases">
        <title>High-quality draft genome sequence of Oceanobacillus caeni HM6, a bacillus isolated from a human feces.</title>
        <authorList>
            <person name="Kumar J."/>
            <person name="Verma M.K."/>
            <person name="Pandey R."/>
            <person name="Bhambi M."/>
            <person name="Chauhan N."/>
        </authorList>
    </citation>
    <scope>NUCLEOTIDE SEQUENCE [LARGE SCALE GENOMIC DNA]</scope>
    <source>
        <strain evidence="10 11">HM6</strain>
    </source>
</reference>
<evidence type="ECO:0000256" key="5">
    <source>
        <dbReference type="ARBA" id="ARBA00022989"/>
    </source>
</evidence>
<feature type="compositionally biased region" description="Basic and acidic residues" evidence="8">
    <location>
        <begin position="86"/>
        <end position="95"/>
    </location>
</feature>
<comment type="subcellular location">
    <subcellularLocation>
        <location evidence="1">Cell membrane</location>
        <topology evidence="1">Single-pass membrane protein</topology>
    </subcellularLocation>
</comment>
<keyword evidence="11" id="KW-1185">Reference proteome</keyword>
<keyword evidence="5" id="KW-1133">Transmembrane helix</keyword>
<evidence type="ECO:0000256" key="1">
    <source>
        <dbReference type="ARBA" id="ARBA00004162"/>
    </source>
</evidence>
<dbReference type="Proteomes" id="UP000037854">
    <property type="component" value="Unassembled WGS sequence"/>
</dbReference>
<proteinExistence type="inferred from homology"/>
<dbReference type="PROSITE" id="PS51123">
    <property type="entry name" value="OMPA_2"/>
    <property type="match status" value="1"/>
</dbReference>
<name>A0ABR5MI18_9BACI</name>
<dbReference type="PANTHER" id="PTHR30329">
    <property type="entry name" value="STATOR ELEMENT OF FLAGELLAR MOTOR COMPLEX"/>
    <property type="match status" value="1"/>
</dbReference>
<evidence type="ECO:0000256" key="3">
    <source>
        <dbReference type="ARBA" id="ARBA00022475"/>
    </source>
</evidence>
<evidence type="ECO:0000259" key="9">
    <source>
        <dbReference type="PROSITE" id="PS51123"/>
    </source>
</evidence>
<dbReference type="RefSeq" id="WP_047185563.1">
    <property type="nucleotide sequence ID" value="NZ_JAHHXM010000023.1"/>
</dbReference>
<evidence type="ECO:0000256" key="4">
    <source>
        <dbReference type="ARBA" id="ARBA00022692"/>
    </source>
</evidence>
<keyword evidence="6 7" id="KW-0472">Membrane</keyword>
<dbReference type="PANTHER" id="PTHR30329:SF21">
    <property type="entry name" value="LIPOPROTEIN YIAD-RELATED"/>
    <property type="match status" value="1"/>
</dbReference>
<keyword evidence="3" id="KW-1003">Cell membrane</keyword>
<dbReference type="Pfam" id="PF13677">
    <property type="entry name" value="MotB_plug"/>
    <property type="match status" value="1"/>
</dbReference>
<dbReference type="Pfam" id="PF00691">
    <property type="entry name" value="OmpA"/>
    <property type="match status" value="1"/>
</dbReference>
<dbReference type="InterPro" id="IPR036737">
    <property type="entry name" value="OmpA-like_sf"/>
</dbReference>
<dbReference type="InterPro" id="IPR006665">
    <property type="entry name" value="OmpA-like"/>
</dbReference>
<feature type="region of interest" description="Disordered" evidence="8">
    <location>
        <begin position="62"/>
        <end position="95"/>
    </location>
</feature>
<accession>A0ABR5MI18</accession>
<feature type="domain" description="OmpA-like" evidence="9">
    <location>
        <begin position="127"/>
        <end position="249"/>
    </location>
</feature>
<evidence type="ECO:0000256" key="6">
    <source>
        <dbReference type="ARBA" id="ARBA00023136"/>
    </source>
</evidence>
<dbReference type="InterPro" id="IPR050330">
    <property type="entry name" value="Bact_OuterMem_StrucFunc"/>
</dbReference>